<dbReference type="InterPro" id="IPR007219">
    <property type="entry name" value="XnlR_reg_dom"/>
</dbReference>
<comment type="subcellular location">
    <subcellularLocation>
        <location evidence="1">Nucleus</location>
    </subcellularLocation>
</comment>
<dbReference type="GO" id="GO:0043565">
    <property type="term" value="F:sequence-specific DNA binding"/>
    <property type="evidence" value="ECO:0007669"/>
    <property type="project" value="TreeGrafter"/>
</dbReference>
<reference evidence="10 11" key="1">
    <citation type="submission" date="2017-03" db="EMBL/GenBank/DDBJ databases">
        <title>Genomes of endolithic fungi from Antarctica.</title>
        <authorList>
            <person name="Coleine C."/>
            <person name="Masonjones S."/>
            <person name="Stajich J.E."/>
        </authorList>
    </citation>
    <scope>NUCLEOTIDE SEQUENCE [LARGE SCALE GENOMIC DNA]</scope>
    <source>
        <strain evidence="10 11">CCFEE 6314</strain>
    </source>
</reference>
<keyword evidence="7" id="KW-0539">Nucleus</keyword>
<evidence type="ECO:0000256" key="6">
    <source>
        <dbReference type="ARBA" id="ARBA00023163"/>
    </source>
</evidence>
<keyword evidence="2" id="KW-0479">Metal-binding</keyword>
<name>A0A438NFE1_EXOME</name>
<feature type="domain" description="Xylanolytic transcriptional activator regulatory" evidence="9">
    <location>
        <begin position="650"/>
        <end position="724"/>
    </location>
</feature>
<dbReference type="Proteomes" id="UP000288859">
    <property type="component" value="Unassembled WGS sequence"/>
</dbReference>
<dbReference type="Pfam" id="PF04082">
    <property type="entry name" value="Fungal_trans"/>
    <property type="match status" value="1"/>
</dbReference>
<dbReference type="EMBL" id="NAJM01000004">
    <property type="protein sequence ID" value="RVX74421.1"/>
    <property type="molecule type" value="Genomic_DNA"/>
</dbReference>
<dbReference type="GO" id="GO:0005634">
    <property type="term" value="C:nucleus"/>
    <property type="evidence" value="ECO:0007669"/>
    <property type="project" value="UniProtKB-SubCell"/>
</dbReference>
<dbReference type="VEuPathDB" id="FungiDB:PV10_04089"/>
<dbReference type="InterPro" id="IPR052202">
    <property type="entry name" value="Yeast_MetPath_Reg"/>
</dbReference>
<organism evidence="10 11">
    <name type="scientific">Exophiala mesophila</name>
    <name type="common">Black yeast-like fungus</name>
    <dbReference type="NCBI Taxonomy" id="212818"/>
    <lineage>
        <taxon>Eukaryota</taxon>
        <taxon>Fungi</taxon>
        <taxon>Dikarya</taxon>
        <taxon>Ascomycota</taxon>
        <taxon>Pezizomycotina</taxon>
        <taxon>Eurotiomycetes</taxon>
        <taxon>Chaetothyriomycetidae</taxon>
        <taxon>Chaetothyriales</taxon>
        <taxon>Herpotrichiellaceae</taxon>
        <taxon>Exophiala</taxon>
    </lineage>
</organism>
<dbReference type="CDD" id="cd12148">
    <property type="entry name" value="fungal_TF_MHR"/>
    <property type="match status" value="2"/>
</dbReference>
<keyword evidence="3" id="KW-0862">Zinc</keyword>
<evidence type="ECO:0000256" key="8">
    <source>
        <dbReference type="SAM" id="MobiDB-lite"/>
    </source>
</evidence>
<accession>A0A438NFE1</accession>
<gene>
    <name evidence="10" type="ORF">B0A52_01547</name>
</gene>
<evidence type="ECO:0000256" key="5">
    <source>
        <dbReference type="ARBA" id="ARBA00023125"/>
    </source>
</evidence>
<evidence type="ECO:0000256" key="2">
    <source>
        <dbReference type="ARBA" id="ARBA00022723"/>
    </source>
</evidence>
<dbReference type="GO" id="GO:0000981">
    <property type="term" value="F:DNA-binding transcription factor activity, RNA polymerase II-specific"/>
    <property type="evidence" value="ECO:0007669"/>
    <property type="project" value="TreeGrafter"/>
</dbReference>
<keyword evidence="6" id="KW-0804">Transcription</keyword>
<keyword evidence="4" id="KW-0805">Transcription regulation</keyword>
<dbReference type="OrthoDB" id="189997at2759"/>
<dbReference type="GO" id="GO:0008270">
    <property type="term" value="F:zinc ion binding"/>
    <property type="evidence" value="ECO:0007669"/>
    <property type="project" value="InterPro"/>
</dbReference>
<comment type="caution">
    <text evidence="10">The sequence shown here is derived from an EMBL/GenBank/DDBJ whole genome shotgun (WGS) entry which is preliminary data.</text>
</comment>
<protein>
    <recommendedName>
        <fullName evidence="9">Xylanolytic transcriptional activator regulatory domain-containing protein</fullName>
    </recommendedName>
</protein>
<feature type="domain" description="Xylanolytic transcriptional activator regulatory" evidence="9">
    <location>
        <begin position="261"/>
        <end position="328"/>
    </location>
</feature>
<dbReference type="GO" id="GO:0045944">
    <property type="term" value="P:positive regulation of transcription by RNA polymerase II"/>
    <property type="evidence" value="ECO:0007669"/>
    <property type="project" value="TreeGrafter"/>
</dbReference>
<dbReference type="PANTHER" id="PTHR47782">
    <property type="entry name" value="ZN(II)2CYS6 TRANSCRIPTION FACTOR (EUROFUNG)-RELATED"/>
    <property type="match status" value="1"/>
</dbReference>
<evidence type="ECO:0000313" key="10">
    <source>
        <dbReference type="EMBL" id="RVX74421.1"/>
    </source>
</evidence>
<evidence type="ECO:0000259" key="9">
    <source>
        <dbReference type="SMART" id="SM00906"/>
    </source>
</evidence>
<keyword evidence="5" id="KW-0238">DNA-binding</keyword>
<evidence type="ECO:0000256" key="1">
    <source>
        <dbReference type="ARBA" id="ARBA00004123"/>
    </source>
</evidence>
<evidence type="ECO:0000256" key="4">
    <source>
        <dbReference type="ARBA" id="ARBA00023015"/>
    </source>
</evidence>
<evidence type="ECO:0000313" key="11">
    <source>
        <dbReference type="Proteomes" id="UP000288859"/>
    </source>
</evidence>
<feature type="region of interest" description="Disordered" evidence="8">
    <location>
        <begin position="1"/>
        <end position="22"/>
    </location>
</feature>
<sequence length="1022" mass="113175">MDDPINLNADKGNSHGLYHASDVEPTEDGVTLSCHHEELPRRSGSHTDCTTRSLILASYIASLVDHLTQEKDPSPILAATEKQSTLEKLPDSVSDTKKHHFGFSEGSYRYLGDQSPLVELRLPDDSSQGLDDKSSPGFPPCAAPKYSAMTPVLQQYLIRIFFDSIHPIYPILDSKAPWLSPQTLTDSEPIPSQEFVLQMINAIACHCDQHHTSSLLPVATSAHNQALQYIGKATAEPSIFTLQVAILLVLYTLFDPASGNLSQRIGFATRLAIDLAAGDNEEQPSMLPTLHQIIYCLESHFCGTFVRPASLQEPSTPLIALSTTDPLELQCNLYRIQSQHRTGTLEDTLRNALRDLSPDQIANLHPNIASTVWETRLTLESLPATAVRLVQAYSNVRYIPTFLTTHWALKAGRIIVDAIAVVGNPDTVELSLAYGKLIAEMERGKSKKPAAMKVTNCADFTSPAINGVLDSITSSCLGLSAAVPLARCVVAGTRLPSARKVLGVINDIHEHHPTSIINPEPTSTPLSSIPVHVADFLFNNYITRVVPQYPIFYTPDLIAMHNAAFHPADAHPAARIPITPYEVYTLNLIMAISLSTAARTKQARANSIASGLFENAMEQISGVLSNDLRGLQALVLLTQYTFQNPSVANFWLLTGFTSQACIDLGLHQELPEDSQISALERDMRRRVFYCAWEMEVAVCGALLRPITILRKNITAEFATQIDDSAITSAGIDPQGKSTKFTSHCIWRYRQIECDVIPVLFHNEPIPAEFSSLEQWMAHQERMILEWKAEIHEATAQNEDPSSQTQWNEMKLYSAIATDYIIVTIFRPCPRIKEPTAENLLKAFAAAVGVADGSWEQAHLEFGGSKYVFHSCYHSFSAAIAFLQALQRFKAEIAAIYTLKQVETYMNAFSRFFATVAERWPAASRCLDDYEKLLAPVKKDYTDFIVQEALRVSERSSLIENIDNPVDLESAMNLDEAINFATFFNATTGPGMEETLGYYSYAPVDWNAEFNFGVDKIVPFGEF</sequence>
<dbReference type="GO" id="GO:0006351">
    <property type="term" value="P:DNA-templated transcription"/>
    <property type="evidence" value="ECO:0007669"/>
    <property type="project" value="InterPro"/>
</dbReference>
<proteinExistence type="predicted"/>
<dbReference type="SMART" id="SM00906">
    <property type="entry name" value="Fungal_trans"/>
    <property type="match status" value="2"/>
</dbReference>
<dbReference type="VEuPathDB" id="FungiDB:PV10_07358"/>
<evidence type="ECO:0000256" key="3">
    <source>
        <dbReference type="ARBA" id="ARBA00022833"/>
    </source>
</evidence>
<dbReference type="PANTHER" id="PTHR47782:SF1">
    <property type="entry name" value="PYRIMIDINE PATHWAY REGULATORY PROTEIN 1"/>
    <property type="match status" value="1"/>
</dbReference>
<evidence type="ECO:0000256" key="7">
    <source>
        <dbReference type="ARBA" id="ARBA00023242"/>
    </source>
</evidence>
<dbReference type="AlphaFoldDB" id="A0A438NFE1"/>